<dbReference type="PATRIC" id="fig|1637975.4.peg.193"/>
<keyword evidence="1" id="KW-0472">Membrane</keyword>
<feature type="transmembrane region" description="Helical" evidence="1">
    <location>
        <begin position="12"/>
        <end position="33"/>
    </location>
</feature>
<evidence type="ECO:0000259" key="2">
    <source>
        <dbReference type="Pfam" id="PF03703"/>
    </source>
</evidence>
<dbReference type="AlphaFoldDB" id="A0A0Q3VG09"/>
<sequence>MSEPKRLHPIAAVINCIKQLKELIIPFLVFVVFGSKNGLFQLFASLGVIVLVLIIGILTWLRFTYRLEDGELRIEYGVFVRKKRYIPFERIQSLDLSEGILQRPFGLVKVKIETAGSSGEAEAVLTAISKSQATIIQQALSFAKDGTSIDEQEVVKDEKETILYQITPKELFLLASTSGGVGVVISAVIAFIFQFEEIIPYEKVFNGLENFISSGVLVVSLLVFIGFLVAWAAALIGTMLKYAGFTVKKNEDDFIITRGLLEKRQLTIPLHRIQAIRISENLIRQPLGLSTVYIESAGGSATDTESTREMLVPIAKRNVITTILSPYLPEYNLETSILSAPRRSLKRYLFRGFVYMLPIMAVSVLFFRPWGYLSLLIVIPAMFLSYLKFMDAGWKVDHQQLTLRYRTIIRNTIFMKRNRIQSLVMKESYFQNKNKLASIEATVMSGSGGTGGRVVDLEKKDVEGIYEWYSYTK</sequence>
<accession>A0A0Q3VG09</accession>
<name>A0A0Q3VG09_9BACI</name>
<dbReference type="EMBL" id="LJIX01000006">
    <property type="protein sequence ID" value="KQL17623.1"/>
    <property type="molecule type" value="Genomic_DNA"/>
</dbReference>
<feature type="domain" description="YdbS-like PH" evidence="2">
    <location>
        <begin position="60"/>
        <end position="135"/>
    </location>
</feature>
<dbReference type="Pfam" id="PF03703">
    <property type="entry name" value="bPH_2"/>
    <property type="match status" value="3"/>
</dbReference>
<dbReference type="PANTHER" id="PTHR34473">
    <property type="entry name" value="UPF0699 TRANSMEMBRANE PROTEIN YDBS"/>
    <property type="match status" value="1"/>
</dbReference>
<feature type="transmembrane region" description="Helical" evidence="1">
    <location>
        <begin position="348"/>
        <end position="366"/>
    </location>
</feature>
<feature type="transmembrane region" description="Helical" evidence="1">
    <location>
        <begin position="39"/>
        <end position="63"/>
    </location>
</feature>
<evidence type="ECO:0000313" key="3">
    <source>
        <dbReference type="EMBL" id="KQL17623.1"/>
    </source>
</evidence>
<feature type="transmembrane region" description="Helical" evidence="1">
    <location>
        <begin position="215"/>
        <end position="240"/>
    </location>
</feature>
<dbReference type="InterPro" id="IPR014529">
    <property type="entry name" value="UCP026631"/>
</dbReference>
<feature type="domain" description="YdbS-like PH" evidence="2">
    <location>
        <begin position="392"/>
        <end position="469"/>
    </location>
</feature>
<keyword evidence="1" id="KW-1133">Transmembrane helix</keyword>
<dbReference type="RefSeq" id="WP_056682038.1">
    <property type="nucleotide sequence ID" value="NZ_CP041305.1"/>
</dbReference>
<keyword evidence="1" id="KW-0812">Transmembrane</keyword>
<reference evidence="3 4" key="1">
    <citation type="submission" date="2015-09" db="EMBL/GenBank/DDBJ databases">
        <title>Genome sequencing project for genomic taxonomy and phylogenomics of Bacillus-like bacteria.</title>
        <authorList>
            <person name="Liu B."/>
            <person name="Wang J."/>
            <person name="Zhu Y."/>
            <person name="Liu G."/>
            <person name="Chen Q."/>
            <person name="Chen Z."/>
            <person name="Lan J."/>
            <person name="Che J."/>
            <person name="Ge C."/>
            <person name="Shi H."/>
            <person name="Pan Z."/>
            <person name="Liu X."/>
        </authorList>
    </citation>
    <scope>NUCLEOTIDE SEQUENCE [LARGE SCALE GENOMIC DNA]</scope>
    <source>
        <strain evidence="3 4">FJAT-18043</strain>
    </source>
</reference>
<feature type="transmembrane region" description="Helical" evidence="1">
    <location>
        <begin position="171"/>
        <end position="195"/>
    </location>
</feature>
<protein>
    <recommendedName>
        <fullName evidence="2">YdbS-like PH domain-containing protein</fullName>
    </recommendedName>
</protein>
<feature type="domain" description="YdbS-like PH" evidence="2">
    <location>
        <begin position="244"/>
        <end position="301"/>
    </location>
</feature>
<comment type="caution">
    <text evidence="3">The sequence shown here is derived from an EMBL/GenBank/DDBJ whole genome shotgun (WGS) entry which is preliminary data.</text>
</comment>
<proteinExistence type="predicted"/>
<evidence type="ECO:0000313" key="4">
    <source>
        <dbReference type="Proteomes" id="UP000050996"/>
    </source>
</evidence>
<dbReference type="PANTHER" id="PTHR34473:SF2">
    <property type="entry name" value="UPF0699 TRANSMEMBRANE PROTEIN YDBT"/>
    <property type="match status" value="1"/>
</dbReference>
<dbReference type="STRING" id="1637975.AN957_02600"/>
<dbReference type="PIRSF" id="PIRSF026631">
    <property type="entry name" value="UCP026631"/>
    <property type="match status" value="1"/>
</dbReference>
<gene>
    <name evidence="3" type="ORF">AN957_02600</name>
</gene>
<dbReference type="InterPro" id="IPR005182">
    <property type="entry name" value="YdbS-like_PH"/>
</dbReference>
<keyword evidence="4" id="KW-1185">Reference proteome</keyword>
<organism evidence="3 4">
    <name type="scientific">Cytobacillus solani</name>
    <dbReference type="NCBI Taxonomy" id="1637975"/>
    <lineage>
        <taxon>Bacteria</taxon>
        <taxon>Bacillati</taxon>
        <taxon>Bacillota</taxon>
        <taxon>Bacilli</taxon>
        <taxon>Bacillales</taxon>
        <taxon>Bacillaceae</taxon>
        <taxon>Cytobacillus</taxon>
    </lineage>
</organism>
<feature type="transmembrane region" description="Helical" evidence="1">
    <location>
        <begin position="372"/>
        <end position="389"/>
    </location>
</feature>
<evidence type="ECO:0000256" key="1">
    <source>
        <dbReference type="SAM" id="Phobius"/>
    </source>
</evidence>
<dbReference type="Proteomes" id="UP000050996">
    <property type="component" value="Unassembled WGS sequence"/>
</dbReference>